<dbReference type="Proteomes" id="UP001633002">
    <property type="component" value="Unassembled WGS sequence"/>
</dbReference>
<accession>A0ABD3HTH3</accession>
<dbReference type="AlphaFoldDB" id="A0ABD3HTH3"/>
<organism evidence="1 2">
    <name type="scientific">Riccia sorocarpa</name>
    <dbReference type="NCBI Taxonomy" id="122646"/>
    <lineage>
        <taxon>Eukaryota</taxon>
        <taxon>Viridiplantae</taxon>
        <taxon>Streptophyta</taxon>
        <taxon>Embryophyta</taxon>
        <taxon>Marchantiophyta</taxon>
        <taxon>Marchantiopsida</taxon>
        <taxon>Marchantiidae</taxon>
        <taxon>Marchantiales</taxon>
        <taxon>Ricciaceae</taxon>
        <taxon>Riccia</taxon>
    </lineage>
</organism>
<dbReference type="EMBL" id="JBJQOH010000003">
    <property type="protein sequence ID" value="KAL3694688.1"/>
    <property type="molecule type" value="Genomic_DNA"/>
</dbReference>
<proteinExistence type="predicted"/>
<evidence type="ECO:0000313" key="2">
    <source>
        <dbReference type="Proteomes" id="UP001633002"/>
    </source>
</evidence>
<evidence type="ECO:0000313" key="1">
    <source>
        <dbReference type="EMBL" id="KAL3694688.1"/>
    </source>
</evidence>
<reference evidence="1 2" key="1">
    <citation type="submission" date="2024-09" db="EMBL/GenBank/DDBJ databases">
        <title>Chromosome-scale assembly of Riccia sorocarpa.</title>
        <authorList>
            <person name="Paukszto L."/>
        </authorList>
    </citation>
    <scope>NUCLEOTIDE SEQUENCE [LARGE SCALE GENOMIC DNA]</scope>
    <source>
        <strain evidence="1">LP-2024</strain>
        <tissue evidence="1">Aerial parts of the thallus</tissue>
    </source>
</reference>
<gene>
    <name evidence="1" type="ORF">R1sor_008339</name>
</gene>
<sequence length="126" mass="14477">MADSKEVRWKGRHASETALSSPMSGIYNAIKEVLDTSEWDLCRSLRPVTHEPAYPPPIPGFDNLEAKDGMQLFQLGLEEAFFLSHEYEILKLLRYKNSHFVPQVVGSQYRKVNFSFRKMNEKLGNA</sequence>
<comment type="caution">
    <text evidence="1">The sequence shown here is derived from an EMBL/GenBank/DDBJ whole genome shotgun (WGS) entry which is preliminary data.</text>
</comment>
<keyword evidence="2" id="KW-1185">Reference proteome</keyword>
<name>A0ABD3HTH3_9MARC</name>
<protein>
    <submittedName>
        <fullName evidence="1">Uncharacterized protein</fullName>
    </submittedName>
</protein>